<dbReference type="InterPro" id="IPR013749">
    <property type="entry name" value="PM/HMP-P_kinase-1"/>
</dbReference>
<dbReference type="SUPFAM" id="SSF53613">
    <property type="entry name" value="Ribokinase-like"/>
    <property type="match status" value="1"/>
</dbReference>
<evidence type="ECO:0000256" key="2">
    <source>
        <dbReference type="ARBA" id="ARBA00000565"/>
    </source>
</evidence>
<gene>
    <name evidence="13" type="primary">thiD</name>
    <name evidence="13" type="ORF">H9636_14345</name>
</gene>
<keyword evidence="13" id="KW-0808">Transferase</keyword>
<evidence type="ECO:0000256" key="9">
    <source>
        <dbReference type="ARBA" id="ARBA00037917"/>
    </source>
</evidence>
<name>A0ABR8XF74_9BACL</name>
<evidence type="ECO:0000313" key="14">
    <source>
        <dbReference type="Proteomes" id="UP000640930"/>
    </source>
</evidence>
<dbReference type="CDD" id="cd01169">
    <property type="entry name" value="HMPP_kinase"/>
    <property type="match status" value="1"/>
</dbReference>
<dbReference type="RefSeq" id="WP_191708250.1">
    <property type="nucleotide sequence ID" value="NZ_JACSQA010000025.1"/>
</dbReference>
<comment type="pathway">
    <text evidence="3">Cofactor biosynthesis; thiamine diphosphate biosynthesis; 4-amino-2-methyl-5-diphosphomethylpyrimidine from 5-amino-1-(5-phospho-D-ribosyl)imidazole: step 3/3.</text>
</comment>
<evidence type="ECO:0000256" key="7">
    <source>
        <dbReference type="ARBA" id="ARBA00019161"/>
    </source>
</evidence>
<dbReference type="Pfam" id="PF08543">
    <property type="entry name" value="Phos_pyr_kin"/>
    <property type="match status" value="1"/>
</dbReference>
<evidence type="ECO:0000256" key="6">
    <source>
        <dbReference type="ARBA" id="ARBA00012963"/>
    </source>
</evidence>
<keyword evidence="8" id="KW-0784">Thiamine biosynthesis</keyword>
<comment type="similarity">
    <text evidence="4">Belongs to the ThiD family.</text>
</comment>
<keyword evidence="13" id="KW-0418">Kinase</keyword>
<dbReference type="InterPro" id="IPR004399">
    <property type="entry name" value="HMP/HMP-P_kinase_dom"/>
</dbReference>
<sequence>MDVVMTIAGTDSGGGAGIQADLKTFQELKVFGTSAITALTAQNTLGVQGIFPISPDFVLQQLTSVFSDFDVKAVKTGMLFSAEIIEVIAHFLQQKNVQLVIDPVMIAKGGESLLQKEAVEALKSKLIPLATVLTPNIPEAEVISGIKIENEDQMANAAHKILQYGVQCVVMKGGHLHDQYSATDKVYLADGTTFSMKSERIQTKHTHGTGCTFSAALTSFLAKGYSLKNAMIEAKKFVQLAIENPLNIGHGHGPTNHFAYQQRKGQYEVSINES</sequence>
<evidence type="ECO:0000256" key="11">
    <source>
        <dbReference type="ARBA" id="ARBA00043176"/>
    </source>
</evidence>
<evidence type="ECO:0000256" key="8">
    <source>
        <dbReference type="ARBA" id="ARBA00022977"/>
    </source>
</evidence>
<feature type="domain" description="Pyridoxamine kinase/Phosphomethylpyrimidine kinase" evidence="12">
    <location>
        <begin position="11"/>
        <end position="256"/>
    </location>
</feature>
<dbReference type="GO" id="GO:0008902">
    <property type="term" value="F:hydroxymethylpyrimidine kinase activity"/>
    <property type="evidence" value="ECO:0007669"/>
    <property type="project" value="UniProtKB-EC"/>
</dbReference>
<dbReference type="GO" id="GO:0008972">
    <property type="term" value="F:phosphomethylpyrimidine kinase activity"/>
    <property type="evidence" value="ECO:0007669"/>
    <property type="project" value="UniProtKB-EC"/>
</dbReference>
<dbReference type="PANTHER" id="PTHR20858">
    <property type="entry name" value="PHOSPHOMETHYLPYRIMIDINE KINASE"/>
    <property type="match status" value="1"/>
</dbReference>
<evidence type="ECO:0000256" key="10">
    <source>
        <dbReference type="ARBA" id="ARBA00042102"/>
    </source>
</evidence>
<evidence type="ECO:0000256" key="3">
    <source>
        <dbReference type="ARBA" id="ARBA00004769"/>
    </source>
</evidence>
<dbReference type="EC" id="2.7.4.7" evidence="6"/>
<accession>A0ABR8XF74</accession>
<evidence type="ECO:0000313" key="13">
    <source>
        <dbReference type="EMBL" id="MBD8027829.1"/>
    </source>
</evidence>
<organism evidence="13 14">
    <name type="scientific">Ureibacillus galli</name>
    <dbReference type="NCBI Taxonomy" id="2762222"/>
    <lineage>
        <taxon>Bacteria</taxon>
        <taxon>Bacillati</taxon>
        <taxon>Bacillota</taxon>
        <taxon>Bacilli</taxon>
        <taxon>Bacillales</taxon>
        <taxon>Caryophanaceae</taxon>
        <taxon>Ureibacillus</taxon>
    </lineage>
</organism>
<dbReference type="EC" id="2.7.1.49" evidence="5"/>
<comment type="catalytic activity">
    <reaction evidence="1">
        <text>4-amino-5-hydroxymethyl-2-methylpyrimidine + ATP = 4-amino-2-methyl-5-(phosphooxymethyl)pyrimidine + ADP + H(+)</text>
        <dbReference type="Rhea" id="RHEA:23096"/>
        <dbReference type="ChEBI" id="CHEBI:15378"/>
        <dbReference type="ChEBI" id="CHEBI:16892"/>
        <dbReference type="ChEBI" id="CHEBI:30616"/>
        <dbReference type="ChEBI" id="CHEBI:58354"/>
        <dbReference type="ChEBI" id="CHEBI:456216"/>
        <dbReference type="EC" id="2.7.1.49"/>
    </reaction>
</comment>
<dbReference type="Proteomes" id="UP000640930">
    <property type="component" value="Unassembled WGS sequence"/>
</dbReference>
<dbReference type="InterPro" id="IPR029056">
    <property type="entry name" value="Ribokinase-like"/>
</dbReference>
<dbReference type="PANTHER" id="PTHR20858:SF17">
    <property type="entry name" value="HYDROXYMETHYLPYRIMIDINE_PHOSPHOMETHYLPYRIMIDINE KINASE THI20-RELATED"/>
    <property type="match status" value="1"/>
</dbReference>
<dbReference type="EMBL" id="JACSQA010000025">
    <property type="protein sequence ID" value="MBD8027829.1"/>
    <property type="molecule type" value="Genomic_DNA"/>
</dbReference>
<dbReference type="Gene3D" id="3.40.1190.20">
    <property type="match status" value="1"/>
</dbReference>
<evidence type="ECO:0000256" key="4">
    <source>
        <dbReference type="ARBA" id="ARBA00009879"/>
    </source>
</evidence>
<comment type="caution">
    <text evidence="13">The sequence shown here is derived from an EMBL/GenBank/DDBJ whole genome shotgun (WGS) entry which is preliminary data.</text>
</comment>
<comment type="pathway">
    <text evidence="9">Cofactor biosynthesis; thiamine diphosphate biosynthesis; 4-amino-2-methyl-5-diphosphomethylpyrimidine from 5-amino-1-(5-phospho-D-ribosyl)imidazole: step 2/3.</text>
</comment>
<protein>
    <recommendedName>
        <fullName evidence="7">Hydroxymethylpyrimidine/phosphomethylpyrimidine kinase</fullName>
        <ecNumber evidence="5">2.7.1.49</ecNumber>
        <ecNumber evidence="6">2.7.4.7</ecNumber>
    </recommendedName>
    <alternativeName>
        <fullName evidence="10">Hydroxymethylpyrimidine kinase</fullName>
    </alternativeName>
    <alternativeName>
        <fullName evidence="11">Hydroxymethylpyrimidine phosphate kinase</fullName>
    </alternativeName>
</protein>
<evidence type="ECO:0000259" key="12">
    <source>
        <dbReference type="Pfam" id="PF08543"/>
    </source>
</evidence>
<evidence type="ECO:0000256" key="1">
    <source>
        <dbReference type="ARBA" id="ARBA00000151"/>
    </source>
</evidence>
<comment type="catalytic activity">
    <reaction evidence="2">
        <text>4-amino-2-methyl-5-(phosphooxymethyl)pyrimidine + ATP = 4-amino-2-methyl-5-(diphosphooxymethyl)pyrimidine + ADP</text>
        <dbReference type="Rhea" id="RHEA:19893"/>
        <dbReference type="ChEBI" id="CHEBI:30616"/>
        <dbReference type="ChEBI" id="CHEBI:57841"/>
        <dbReference type="ChEBI" id="CHEBI:58354"/>
        <dbReference type="ChEBI" id="CHEBI:456216"/>
        <dbReference type="EC" id="2.7.4.7"/>
    </reaction>
</comment>
<reference evidence="13 14" key="1">
    <citation type="submission" date="2020-08" db="EMBL/GenBank/DDBJ databases">
        <title>A Genomic Blueprint of the Chicken Gut Microbiome.</title>
        <authorList>
            <person name="Gilroy R."/>
            <person name="Ravi A."/>
            <person name="Getino M."/>
            <person name="Pursley I."/>
            <person name="Horton D.L."/>
            <person name="Alikhan N.-F."/>
            <person name="Baker D."/>
            <person name="Gharbi K."/>
            <person name="Hall N."/>
            <person name="Watson M."/>
            <person name="Adriaenssens E.M."/>
            <person name="Foster-Nyarko E."/>
            <person name="Jarju S."/>
            <person name="Secka A."/>
            <person name="Antonio M."/>
            <person name="Oren A."/>
            <person name="Chaudhuri R."/>
            <person name="La Ragione R.M."/>
            <person name="Hildebrand F."/>
            <person name="Pallen M.J."/>
        </authorList>
    </citation>
    <scope>NUCLEOTIDE SEQUENCE [LARGE SCALE GENOMIC DNA]</scope>
    <source>
        <strain evidence="13 14">Re31</strain>
    </source>
</reference>
<evidence type="ECO:0000256" key="5">
    <source>
        <dbReference type="ARBA" id="ARBA00012135"/>
    </source>
</evidence>
<proteinExistence type="inferred from homology"/>
<keyword evidence="14" id="KW-1185">Reference proteome</keyword>
<dbReference type="NCBIfam" id="TIGR00097">
    <property type="entry name" value="HMP-P_kinase"/>
    <property type="match status" value="1"/>
</dbReference>